<dbReference type="AlphaFoldDB" id="A0A2N3Q172"/>
<dbReference type="Gene3D" id="3.10.310.50">
    <property type="match status" value="1"/>
</dbReference>
<reference evidence="5" key="1">
    <citation type="submission" date="2017-12" db="EMBL/GenBank/DDBJ databases">
        <title>Draft genome sequence of Telmatospirillum siberiense 26-4b1T, an acidotolerant peatland alphaproteobacterium potentially involved in sulfur cycling.</title>
        <authorList>
            <person name="Hausmann B."/>
            <person name="Pjevac P."/>
            <person name="Schreck K."/>
            <person name="Herbold C.W."/>
            <person name="Daims H."/>
            <person name="Wagner M."/>
            <person name="Pester M."/>
            <person name="Loy A."/>
        </authorList>
    </citation>
    <scope>NUCLEOTIDE SEQUENCE [LARGE SCALE GENOMIC DNA]</scope>
    <source>
        <strain evidence="5">26-4b1</strain>
    </source>
</reference>
<keyword evidence="2" id="KW-0732">Signal</keyword>
<evidence type="ECO:0000259" key="3">
    <source>
        <dbReference type="Pfam" id="PF04536"/>
    </source>
</evidence>
<keyword evidence="1" id="KW-1133">Transmembrane helix</keyword>
<feature type="signal peptide" evidence="2">
    <location>
        <begin position="1"/>
        <end position="20"/>
    </location>
</feature>
<proteinExistence type="predicted"/>
<evidence type="ECO:0000256" key="1">
    <source>
        <dbReference type="SAM" id="Phobius"/>
    </source>
</evidence>
<feature type="transmembrane region" description="Helical" evidence="1">
    <location>
        <begin position="190"/>
        <end position="223"/>
    </location>
</feature>
<evidence type="ECO:0000313" key="4">
    <source>
        <dbReference type="EMBL" id="PKU26341.1"/>
    </source>
</evidence>
<dbReference type="Proteomes" id="UP000233293">
    <property type="component" value="Unassembled WGS sequence"/>
</dbReference>
<keyword evidence="1" id="KW-0472">Membrane</keyword>
<gene>
    <name evidence="4" type="ORF">CWS72_00360</name>
</gene>
<evidence type="ECO:0000313" key="5">
    <source>
        <dbReference type="Proteomes" id="UP000233293"/>
    </source>
</evidence>
<organism evidence="4 5">
    <name type="scientific">Telmatospirillum siberiense</name>
    <dbReference type="NCBI Taxonomy" id="382514"/>
    <lineage>
        <taxon>Bacteria</taxon>
        <taxon>Pseudomonadati</taxon>
        <taxon>Pseudomonadota</taxon>
        <taxon>Alphaproteobacteria</taxon>
        <taxon>Rhodospirillales</taxon>
        <taxon>Rhodospirillaceae</taxon>
        <taxon>Telmatospirillum</taxon>
    </lineage>
</organism>
<keyword evidence="1" id="KW-0812">Transmembrane</keyword>
<accession>A0A2N3Q172</accession>
<dbReference type="OrthoDB" id="9810918at2"/>
<keyword evidence="5" id="KW-1185">Reference proteome</keyword>
<feature type="domain" description="TPM" evidence="3">
    <location>
        <begin position="33"/>
        <end position="156"/>
    </location>
</feature>
<evidence type="ECO:0000256" key="2">
    <source>
        <dbReference type="SAM" id="SignalP"/>
    </source>
</evidence>
<sequence>MPRRAILCVIAWICLTCAVAAEVPSFPALTGRVVDEAGLLTATDRAALTESLAAFETKTKDQLVIVTVKSLQGTPIEDYGYQLGRHWQIGQKDKNTGALLIVATTEHRVRIEVGYGLEGTLTDALTKVIIENSILPKFKTGDFAGGIKSGTQDIIRVLSGDAETIQSAAERNVAMDVKQTKTDMPVWVAIVAVLAVVGLLVLCTVTGGGGVCQAIWMMVLLLLSGGRGSSRGSSFGGGGGSFGGGGSSGKW</sequence>
<dbReference type="EMBL" id="PIUM01000001">
    <property type="protein sequence ID" value="PKU26341.1"/>
    <property type="molecule type" value="Genomic_DNA"/>
</dbReference>
<name>A0A2N3Q172_9PROT</name>
<comment type="caution">
    <text evidence="4">The sequence shown here is derived from an EMBL/GenBank/DDBJ whole genome shotgun (WGS) entry which is preliminary data.</text>
</comment>
<dbReference type="PANTHER" id="PTHR30373:SF2">
    <property type="entry name" value="UPF0603 PROTEIN YGCG"/>
    <property type="match status" value="1"/>
</dbReference>
<dbReference type="Pfam" id="PF04536">
    <property type="entry name" value="TPM_phosphatase"/>
    <property type="match status" value="1"/>
</dbReference>
<dbReference type="RefSeq" id="WP_101248571.1">
    <property type="nucleotide sequence ID" value="NZ_PIUM01000001.1"/>
</dbReference>
<protein>
    <submittedName>
        <fullName evidence="4">Methanol dehydrogenase</fullName>
    </submittedName>
</protein>
<dbReference type="InterPro" id="IPR007621">
    <property type="entry name" value="TPM_dom"/>
</dbReference>
<feature type="chain" id="PRO_5014884937" evidence="2">
    <location>
        <begin position="21"/>
        <end position="251"/>
    </location>
</feature>
<dbReference type="PANTHER" id="PTHR30373">
    <property type="entry name" value="UPF0603 PROTEIN YGCG"/>
    <property type="match status" value="1"/>
</dbReference>